<accession>A0A9X4DZG5</accession>
<organism evidence="1">
    <name type="scientific">Neisseria leonii</name>
    <dbReference type="NCBI Taxonomy" id="2995413"/>
    <lineage>
        <taxon>Bacteria</taxon>
        <taxon>Pseudomonadati</taxon>
        <taxon>Pseudomonadota</taxon>
        <taxon>Betaproteobacteria</taxon>
        <taxon>Neisseriales</taxon>
        <taxon>Neisseriaceae</taxon>
        <taxon>Neisseria</taxon>
    </lineage>
</organism>
<name>A0A9X4DZG5_9NEIS</name>
<reference evidence="2" key="2">
    <citation type="submission" date="2024-02" db="EMBL/GenBank/DDBJ databases">
        <title>Neisseria leonii sp. nov.</title>
        <authorList>
            <person name="Boutroux M."/>
            <person name="Favre-Rochex S."/>
            <person name="Gorgette O."/>
            <person name="Touak G."/>
            <person name="Muhle E."/>
            <person name="Chesneau O."/>
            <person name="Clermont D."/>
            <person name="Rahi P."/>
        </authorList>
    </citation>
    <scope>NUCLEOTIDE SEQUENCE</scope>
    <source>
        <strain evidence="2">51.81</strain>
    </source>
</reference>
<evidence type="ECO:0000313" key="1">
    <source>
        <dbReference type="EMBL" id="MDD9326718.1"/>
    </source>
</evidence>
<dbReference type="EMBL" id="JAPQFL010000001">
    <property type="protein sequence ID" value="MDD9326718.1"/>
    <property type="molecule type" value="Genomic_DNA"/>
</dbReference>
<dbReference type="EMBL" id="CP146598">
    <property type="protein sequence ID" value="WWY03140.1"/>
    <property type="molecule type" value="Genomic_DNA"/>
</dbReference>
<dbReference type="RefSeq" id="WP_274584065.1">
    <property type="nucleotide sequence ID" value="NZ_CP146598.1"/>
</dbReference>
<sequence length="40" mass="4558">MFDVRVGVYSKEALQYRAALFAGFESLKSRPTWAALDYAE</sequence>
<evidence type="ECO:0000313" key="3">
    <source>
        <dbReference type="Proteomes" id="UP001149607"/>
    </source>
</evidence>
<evidence type="ECO:0000313" key="2">
    <source>
        <dbReference type="EMBL" id="WWY03140.1"/>
    </source>
</evidence>
<keyword evidence="3" id="KW-1185">Reference proteome</keyword>
<gene>
    <name evidence="1" type="ORF">ORY91_000085</name>
    <name evidence="2" type="ORF">V9W64_10740</name>
</gene>
<dbReference type="Proteomes" id="UP001149607">
    <property type="component" value="Chromosome"/>
</dbReference>
<protein>
    <submittedName>
        <fullName evidence="1">Uncharacterized protein</fullName>
    </submittedName>
</protein>
<reference evidence="1" key="1">
    <citation type="submission" date="2022-10" db="EMBL/GenBank/DDBJ databases">
        <authorList>
            <person name="Boutroux M."/>
        </authorList>
    </citation>
    <scope>NUCLEOTIDE SEQUENCE</scope>
    <source>
        <strain evidence="1">51.81</strain>
    </source>
</reference>
<dbReference type="AlphaFoldDB" id="A0A9X4DZG5"/>
<proteinExistence type="predicted"/>